<feature type="non-terminal residue" evidence="8">
    <location>
        <position position="82"/>
    </location>
</feature>
<evidence type="ECO:0000256" key="1">
    <source>
        <dbReference type="ARBA" id="ARBA00004123"/>
    </source>
</evidence>
<name>A0A484GQH0_SOUCH</name>
<dbReference type="GO" id="GO:0003723">
    <property type="term" value="F:RNA binding"/>
    <property type="evidence" value="ECO:0007669"/>
    <property type="project" value="InterPro"/>
</dbReference>
<organism evidence="8 9">
    <name type="scientific">Sousa chinensis</name>
    <name type="common">Indo-pacific humpbacked dolphin</name>
    <name type="synonym">Steno chinensis</name>
    <dbReference type="NCBI Taxonomy" id="103600"/>
    <lineage>
        <taxon>Eukaryota</taxon>
        <taxon>Metazoa</taxon>
        <taxon>Chordata</taxon>
        <taxon>Craniata</taxon>
        <taxon>Vertebrata</taxon>
        <taxon>Euteleostomi</taxon>
        <taxon>Mammalia</taxon>
        <taxon>Eutheria</taxon>
        <taxon>Laurasiatheria</taxon>
        <taxon>Artiodactyla</taxon>
        <taxon>Whippomorpha</taxon>
        <taxon>Cetacea</taxon>
        <taxon>Odontoceti</taxon>
        <taxon>Delphinidae</taxon>
        <taxon>Sousa</taxon>
    </lineage>
</organism>
<evidence type="ECO:0000313" key="9">
    <source>
        <dbReference type="Proteomes" id="UP000295264"/>
    </source>
</evidence>
<feature type="compositionally biased region" description="Basic and acidic residues" evidence="7">
    <location>
        <begin position="13"/>
        <end position="27"/>
    </location>
</feature>
<gene>
    <name evidence="8" type="ORF">DBR06_SOUSAS9210018</name>
</gene>
<comment type="caution">
    <text evidence="8">The sequence shown here is derived from an EMBL/GenBank/DDBJ whole genome shotgun (WGS) entry which is preliminary data.</text>
</comment>
<dbReference type="PANTHER" id="PTHR14339">
    <property type="entry name" value="VASCULIN"/>
    <property type="match status" value="1"/>
</dbReference>
<dbReference type="AlphaFoldDB" id="A0A484GQH0"/>
<evidence type="ECO:0000256" key="6">
    <source>
        <dbReference type="ARBA" id="ARBA00023242"/>
    </source>
</evidence>
<evidence type="ECO:0000256" key="4">
    <source>
        <dbReference type="ARBA" id="ARBA00023125"/>
    </source>
</evidence>
<dbReference type="EMBL" id="QWLN02005137">
    <property type="protein sequence ID" value="TEA37701.1"/>
    <property type="molecule type" value="Genomic_DNA"/>
</dbReference>
<dbReference type="PANTHER" id="PTHR14339:SF10">
    <property type="entry name" value="VASCULIN-LIKE PROTEIN 1"/>
    <property type="match status" value="1"/>
</dbReference>
<feature type="region of interest" description="Disordered" evidence="7">
    <location>
        <begin position="1"/>
        <end position="82"/>
    </location>
</feature>
<feature type="non-terminal residue" evidence="8">
    <location>
        <position position="1"/>
    </location>
</feature>
<evidence type="ECO:0000313" key="8">
    <source>
        <dbReference type="EMBL" id="TEA37701.1"/>
    </source>
</evidence>
<comment type="subcellular location">
    <subcellularLocation>
        <location evidence="1">Nucleus</location>
    </subcellularLocation>
</comment>
<dbReference type="GO" id="GO:0006351">
    <property type="term" value="P:DNA-templated transcription"/>
    <property type="evidence" value="ECO:0007669"/>
    <property type="project" value="InterPro"/>
</dbReference>
<dbReference type="GO" id="GO:0045893">
    <property type="term" value="P:positive regulation of DNA-templated transcription"/>
    <property type="evidence" value="ECO:0007669"/>
    <property type="project" value="InterPro"/>
</dbReference>
<evidence type="ECO:0000256" key="2">
    <source>
        <dbReference type="ARBA" id="ARBA00010099"/>
    </source>
</evidence>
<dbReference type="GO" id="GO:0005634">
    <property type="term" value="C:nucleus"/>
    <property type="evidence" value="ECO:0007669"/>
    <property type="project" value="UniProtKB-SubCell"/>
</dbReference>
<proteinExistence type="inferred from homology"/>
<keyword evidence="5" id="KW-0804">Transcription</keyword>
<accession>A0A484GQH0</accession>
<reference evidence="8 9" key="1">
    <citation type="journal article" date="2018" name="Genomics">
        <title>Molecular footprints of inshore aquatic adaptation in Indo-Pacific humpback dolphin (Sousa chinensis).</title>
        <authorList>
            <person name="Ming Y."/>
            <person name="Jian J."/>
            <person name="Yu F."/>
            <person name="Yu X."/>
            <person name="Wang J."/>
            <person name="Liu W."/>
        </authorList>
    </citation>
    <scope>NUCLEOTIDE SEQUENCE [LARGE SCALE GENOMIC DNA]</scope>
    <source>
        <strain evidence="8">MY-2018</strain>
        <tissue evidence="8">Skin</tissue>
    </source>
</reference>
<evidence type="ECO:0000256" key="5">
    <source>
        <dbReference type="ARBA" id="ARBA00023163"/>
    </source>
</evidence>
<dbReference type="InterPro" id="IPR028128">
    <property type="entry name" value="Vasculin_fam"/>
</dbReference>
<dbReference type="GO" id="GO:0003677">
    <property type="term" value="F:DNA binding"/>
    <property type="evidence" value="ECO:0007669"/>
    <property type="project" value="UniProtKB-KW"/>
</dbReference>
<dbReference type="Proteomes" id="UP000295264">
    <property type="component" value="Unassembled WGS sequence"/>
</dbReference>
<keyword evidence="9" id="KW-1185">Reference proteome</keyword>
<keyword evidence="3" id="KW-0805">Transcription regulation</keyword>
<evidence type="ECO:0000256" key="3">
    <source>
        <dbReference type="ARBA" id="ARBA00023015"/>
    </source>
</evidence>
<keyword evidence="6" id="KW-0539">Nucleus</keyword>
<comment type="similarity">
    <text evidence="2">Belongs to the vasculin family.</text>
</comment>
<keyword evidence="4" id="KW-0238">DNA-binding</keyword>
<protein>
    <submittedName>
        <fullName evidence="8">Uncharacterized protein</fullName>
    </submittedName>
</protein>
<sequence>FHSRKGCAFQEKPATEIRAEKKDDKVEGLQFEEDDFPSLNPEPDKQSQPCRPMGTPSGLWESPPSAKQPSKMLGIKKVSKQD</sequence>
<evidence type="ECO:0000256" key="7">
    <source>
        <dbReference type="SAM" id="MobiDB-lite"/>
    </source>
</evidence>